<evidence type="ECO:0000313" key="2">
    <source>
        <dbReference type="Proteomes" id="UP000502677"/>
    </source>
</evidence>
<evidence type="ECO:0000313" key="1">
    <source>
        <dbReference type="EMBL" id="QIK63589.1"/>
    </source>
</evidence>
<proteinExistence type="predicted"/>
<reference evidence="1 2" key="1">
    <citation type="submission" date="2020-03" db="EMBL/GenBank/DDBJ databases">
        <title>Leucobacter sp. nov., isolated from beetles.</title>
        <authorList>
            <person name="Hyun D.-W."/>
            <person name="Bae J.-W."/>
        </authorList>
    </citation>
    <scope>NUCLEOTIDE SEQUENCE [LARGE SCALE GENOMIC DNA]</scope>
    <source>
        <strain evidence="1 2">HDW9C</strain>
    </source>
</reference>
<dbReference type="EMBL" id="CP049863">
    <property type="protein sequence ID" value="QIK63589.1"/>
    <property type="molecule type" value="Genomic_DNA"/>
</dbReference>
<organism evidence="1 2">
    <name type="scientific">Leucobacter viscericola</name>
    <dbReference type="NCBI Taxonomy" id="2714935"/>
    <lineage>
        <taxon>Bacteria</taxon>
        <taxon>Bacillati</taxon>
        <taxon>Actinomycetota</taxon>
        <taxon>Actinomycetes</taxon>
        <taxon>Micrococcales</taxon>
        <taxon>Microbacteriaceae</taxon>
        <taxon>Leucobacter</taxon>
    </lineage>
</organism>
<dbReference type="InterPro" id="IPR011852">
    <property type="entry name" value="TRAP_TAXI"/>
</dbReference>
<dbReference type="RefSeq" id="WP_166291857.1">
    <property type="nucleotide sequence ID" value="NZ_CP049863.1"/>
</dbReference>
<dbReference type="AlphaFoldDB" id="A0A6G7XGL7"/>
<dbReference type="Proteomes" id="UP000502677">
    <property type="component" value="Chromosome"/>
</dbReference>
<dbReference type="PANTHER" id="PTHR42941:SF1">
    <property type="entry name" value="SLL1037 PROTEIN"/>
    <property type="match status" value="1"/>
</dbReference>
<accession>A0A6G7XGL7</accession>
<gene>
    <name evidence="1" type="ORF">G7068_10580</name>
</gene>
<dbReference type="NCBIfam" id="TIGR02122">
    <property type="entry name" value="TRAP_TAXI"/>
    <property type="match status" value="1"/>
</dbReference>
<dbReference type="Pfam" id="PF16868">
    <property type="entry name" value="NMT1_3"/>
    <property type="match status" value="1"/>
</dbReference>
<dbReference type="SUPFAM" id="SSF53850">
    <property type="entry name" value="Periplasmic binding protein-like II"/>
    <property type="match status" value="1"/>
</dbReference>
<keyword evidence="2" id="KW-1185">Reference proteome</keyword>
<dbReference type="PANTHER" id="PTHR42941">
    <property type="entry name" value="SLL1037 PROTEIN"/>
    <property type="match status" value="1"/>
</dbReference>
<dbReference type="Gene3D" id="3.40.190.10">
    <property type="entry name" value="Periplasmic binding protein-like II"/>
    <property type="match status" value="2"/>
</dbReference>
<sequence>MTRRGLLAGIVGGLAAGAIPMLAGCAASPVHHLKMACGEPGGIYLQFGELLSAAVDRRASSSGGWGSARVAAQLEPLTTNGSAENLQLLQDGEVDLAIALADIVREHENARLADGGRAAGGRTSVAIGRVYQNYLQCAVLGEGGLRGLSDLRGKVVSTGASGSGSSFTTRRVLELAGLGEADGGPRQVEHTLEAGLRELRRGRIDAMFWSGGVSTPKIEEFSAEVPLRLLDLSTAAEKLEAEYPLVYLKSTIPANVYGSAVPTPTLGIPNLLLASPDLPDDIARLIVDALVFDARRLVPKGSVGAQFLTPVSLIDTGAVPLHPAARDRYREVYG</sequence>
<dbReference type="KEGG" id="lvi:G7068_10580"/>
<protein>
    <submittedName>
        <fullName evidence="1">TAXI family TRAP transporter solute-binding subunit</fullName>
    </submittedName>
</protein>
<name>A0A6G7XGL7_9MICO</name>
<dbReference type="PROSITE" id="PS51257">
    <property type="entry name" value="PROKAR_LIPOPROTEIN"/>
    <property type="match status" value="1"/>
</dbReference>